<protein>
    <submittedName>
        <fullName evidence="1">Uncharacterized protein</fullName>
    </submittedName>
</protein>
<keyword evidence="2" id="KW-1185">Reference proteome</keyword>
<dbReference type="Gramene" id="rna-AYBTSS11_LOCUS20656">
    <property type="protein sequence ID" value="CAJ1965088.1"/>
    <property type="gene ID" value="gene-AYBTSS11_LOCUS20656"/>
</dbReference>
<dbReference type="Proteomes" id="UP001189624">
    <property type="component" value="Chromosome 6"/>
</dbReference>
<evidence type="ECO:0000313" key="1">
    <source>
        <dbReference type="EMBL" id="CAJ1965088.1"/>
    </source>
</evidence>
<organism evidence="1 2">
    <name type="scientific">Sphenostylis stenocarpa</name>
    <dbReference type="NCBI Taxonomy" id="92480"/>
    <lineage>
        <taxon>Eukaryota</taxon>
        <taxon>Viridiplantae</taxon>
        <taxon>Streptophyta</taxon>
        <taxon>Embryophyta</taxon>
        <taxon>Tracheophyta</taxon>
        <taxon>Spermatophyta</taxon>
        <taxon>Magnoliopsida</taxon>
        <taxon>eudicotyledons</taxon>
        <taxon>Gunneridae</taxon>
        <taxon>Pentapetalae</taxon>
        <taxon>rosids</taxon>
        <taxon>fabids</taxon>
        <taxon>Fabales</taxon>
        <taxon>Fabaceae</taxon>
        <taxon>Papilionoideae</taxon>
        <taxon>50 kb inversion clade</taxon>
        <taxon>NPAAA clade</taxon>
        <taxon>indigoferoid/millettioid clade</taxon>
        <taxon>Phaseoleae</taxon>
        <taxon>Sphenostylis</taxon>
    </lineage>
</organism>
<name>A0AA86SZA2_9FABA</name>
<accession>A0AA86SZA2</accession>
<dbReference type="EMBL" id="OY731403">
    <property type="protein sequence ID" value="CAJ1965088.1"/>
    <property type="molecule type" value="Genomic_DNA"/>
</dbReference>
<proteinExistence type="predicted"/>
<sequence>MKEKRLVVRDGGDLVSGLVKEKWVAPIEGGGGRTVAEVEGEGEGSWRWQGANACVSYGGFGGDGCHDERNGGGKKC</sequence>
<gene>
    <name evidence="1" type="ORF">AYBTSS11_LOCUS20656</name>
</gene>
<evidence type="ECO:0000313" key="2">
    <source>
        <dbReference type="Proteomes" id="UP001189624"/>
    </source>
</evidence>
<dbReference type="AlphaFoldDB" id="A0AA86SZA2"/>
<reference evidence="1" key="1">
    <citation type="submission" date="2023-10" db="EMBL/GenBank/DDBJ databases">
        <authorList>
            <person name="Domelevo Entfellner J.-B."/>
        </authorList>
    </citation>
    <scope>NUCLEOTIDE SEQUENCE</scope>
</reference>